<name>A0ABZ2YQR5_9BACT</name>
<dbReference type="PANTHER" id="PTHR30269:SF0">
    <property type="entry name" value="MEMBRANE TRANSPORTER PROTEIN YFCA-RELATED"/>
    <property type="match status" value="1"/>
</dbReference>
<organism evidence="9 10">
    <name type="scientific">Chitinophaga pollutisoli</name>
    <dbReference type="NCBI Taxonomy" id="3133966"/>
    <lineage>
        <taxon>Bacteria</taxon>
        <taxon>Pseudomonadati</taxon>
        <taxon>Bacteroidota</taxon>
        <taxon>Chitinophagia</taxon>
        <taxon>Chitinophagales</taxon>
        <taxon>Chitinophagaceae</taxon>
        <taxon>Chitinophaga</taxon>
    </lineage>
</organism>
<feature type="transmembrane region" description="Helical" evidence="8">
    <location>
        <begin position="6"/>
        <end position="28"/>
    </location>
</feature>
<evidence type="ECO:0000256" key="3">
    <source>
        <dbReference type="ARBA" id="ARBA00022448"/>
    </source>
</evidence>
<evidence type="ECO:0000256" key="2">
    <source>
        <dbReference type="ARBA" id="ARBA00009142"/>
    </source>
</evidence>
<keyword evidence="7 8" id="KW-0472">Membrane</keyword>
<dbReference type="PANTHER" id="PTHR30269">
    <property type="entry name" value="TRANSMEMBRANE PROTEIN YFCA"/>
    <property type="match status" value="1"/>
</dbReference>
<sequence>MLVETVLLCLVSFFAGFIDAIVGGGGLLQTPAIMIILPQYPVATLLGTTKIPSISGTAFAAWRYSRQVRLDWRLLSLVALLAFGGAFLGAFCVSLIDNRVIKPIIFFVLLIVAGYTYVNKNFGQPRDTDHSRGMQLFLGLLCGFIIGFYDGLIGPGTGTFLILIFIAFLGYDFIHASASAKLINLATNLAAIVYFGSTGHILYQFALPMAACNMAGAFFGTRLALLKGNAFVRVFFLFVVFVTLLRFAWDIWMANH</sequence>
<comment type="similarity">
    <text evidence="2 8">Belongs to the 4-toluene sulfonate uptake permease (TSUP) (TC 2.A.102) family.</text>
</comment>
<accession>A0ABZ2YQR5</accession>
<feature type="transmembrane region" description="Helical" evidence="8">
    <location>
        <begin position="40"/>
        <end position="62"/>
    </location>
</feature>
<dbReference type="Pfam" id="PF01925">
    <property type="entry name" value="TauE"/>
    <property type="match status" value="1"/>
</dbReference>
<protein>
    <recommendedName>
        <fullName evidence="8">Probable membrane transporter protein</fullName>
    </recommendedName>
</protein>
<keyword evidence="3" id="KW-0813">Transport</keyword>
<evidence type="ECO:0000256" key="4">
    <source>
        <dbReference type="ARBA" id="ARBA00022475"/>
    </source>
</evidence>
<evidence type="ECO:0000256" key="8">
    <source>
        <dbReference type="RuleBase" id="RU363041"/>
    </source>
</evidence>
<evidence type="ECO:0000256" key="5">
    <source>
        <dbReference type="ARBA" id="ARBA00022692"/>
    </source>
</evidence>
<gene>
    <name evidence="9" type="ORF">WJU16_01495</name>
</gene>
<feature type="transmembrane region" description="Helical" evidence="8">
    <location>
        <begin position="231"/>
        <end position="249"/>
    </location>
</feature>
<dbReference type="InterPro" id="IPR002781">
    <property type="entry name" value="TM_pro_TauE-like"/>
</dbReference>
<keyword evidence="4 8" id="KW-1003">Cell membrane</keyword>
<dbReference type="Proteomes" id="UP001485459">
    <property type="component" value="Chromosome"/>
</dbReference>
<keyword evidence="5 8" id="KW-0812">Transmembrane</keyword>
<feature type="transmembrane region" description="Helical" evidence="8">
    <location>
        <begin position="138"/>
        <end position="171"/>
    </location>
</feature>
<keyword evidence="10" id="KW-1185">Reference proteome</keyword>
<dbReference type="EMBL" id="CP149822">
    <property type="protein sequence ID" value="WZN41712.1"/>
    <property type="molecule type" value="Genomic_DNA"/>
</dbReference>
<feature type="transmembrane region" description="Helical" evidence="8">
    <location>
        <begin position="74"/>
        <end position="93"/>
    </location>
</feature>
<proteinExistence type="inferred from homology"/>
<evidence type="ECO:0000256" key="6">
    <source>
        <dbReference type="ARBA" id="ARBA00022989"/>
    </source>
</evidence>
<reference evidence="10" key="1">
    <citation type="submission" date="2024-03" db="EMBL/GenBank/DDBJ databases">
        <title>Chitinophaga horti sp. nov., isolated from garden soil.</title>
        <authorList>
            <person name="Lee D.S."/>
            <person name="Han D.M."/>
            <person name="Baek J.H."/>
            <person name="Choi D.G."/>
            <person name="Jeon J.H."/>
            <person name="Jeon C.O."/>
        </authorList>
    </citation>
    <scope>NUCLEOTIDE SEQUENCE [LARGE SCALE GENOMIC DNA]</scope>
    <source>
        <strain evidence="10">GPA1</strain>
    </source>
</reference>
<evidence type="ECO:0000313" key="10">
    <source>
        <dbReference type="Proteomes" id="UP001485459"/>
    </source>
</evidence>
<evidence type="ECO:0000256" key="1">
    <source>
        <dbReference type="ARBA" id="ARBA00004651"/>
    </source>
</evidence>
<evidence type="ECO:0000256" key="7">
    <source>
        <dbReference type="ARBA" id="ARBA00023136"/>
    </source>
</evidence>
<dbReference type="RefSeq" id="WP_341836560.1">
    <property type="nucleotide sequence ID" value="NZ_CP149822.1"/>
</dbReference>
<dbReference type="InterPro" id="IPR052017">
    <property type="entry name" value="TSUP"/>
</dbReference>
<evidence type="ECO:0000313" key="9">
    <source>
        <dbReference type="EMBL" id="WZN41712.1"/>
    </source>
</evidence>
<comment type="subcellular location">
    <subcellularLocation>
        <location evidence="1 8">Cell membrane</location>
        <topology evidence="1 8">Multi-pass membrane protein</topology>
    </subcellularLocation>
</comment>
<keyword evidence="6 8" id="KW-1133">Transmembrane helix</keyword>
<feature type="transmembrane region" description="Helical" evidence="8">
    <location>
        <begin position="100"/>
        <end position="118"/>
    </location>
</feature>